<evidence type="ECO:0000313" key="1">
    <source>
        <dbReference type="EMBL" id="MBX51889.1"/>
    </source>
</evidence>
<dbReference type="EMBL" id="GGEC01071405">
    <property type="protein sequence ID" value="MBX51889.1"/>
    <property type="molecule type" value="Transcribed_RNA"/>
</dbReference>
<reference evidence="1" key="1">
    <citation type="submission" date="2018-02" db="EMBL/GenBank/DDBJ databases">
        <title>Rhizophora mucronata_Transcriptome.</title>
        <authorList>
            <person name="Meera S.P."/>
            <person name="Sreeshan A."/>
            <person name="Augustine A."/>
        </authorList>
    </citation>
    <scope>NUCLEOTIDE SEQUENCE</scope>
    <source>
        <tissue evidence="1">Leaf</tissue>
    </source>
</reference>
<name>A0A2P2PB25_RHIMU</name>
<protein>
    <submittedName>
        <fullName evidence="1">Uncharacterized protein</fullName>
    </submittedName>
</protein>
<proteinExistence type="predicted"/>
<organism evidence="1">
    <name type="scientific">Rhizophora mucronata</name>
    <name type="common">Asiatic mangrove</name>
    <dbReference type="NCBI Taxonomy" id="61149"/>
    <lineage>
        <taxon>Eukaryota</taxon>
        <taxon>Viridiplantae</taxon>
        <taxon>Streptophyta</taxon>
        <taxon>Embryophyta</taxon>
        <taxon>Tracheophyta</taxon>
        <taxon>Spermatophyta</taxon>
        <taxon>Magnoliopsida</taxon>
        <taxon>eudicotyledons</taxon>
        <taxon>Gunneridae</taxon>
        <taxon>Pentapetalae</taxon>
        <taxon>rosids</taxon>
        <taxon>fabids</taxon>
        <taxon>Malpighiales</taxon>
        <taxon>Rhizophoraceae</taxon>
        <taxon>Rhizophora</taxon>
    </lineage>
</organism>
<accession>A0A2P2PB25</accession>
<sequence length="129" mass="14758">MVVSTVLGGLIVMERQSRTLYCVSKLCCLHDISSHPQLTSLCRVRKLSSSVTLGIVTQNRIQTSKPSVLQKYQRRSLILVISSLDVKSEPHCDTHHVSVACFQFFPHFWNLCWSRWILGCWPVVIFNVQ</sequence>
<dbReference type="AlphaFoldDB" id="A0A2P2PB25"/>